<gene>
    <name evidence="3" type="ORF">E6K78_03410</name>
</gene>
<evidence type="ECO:0000313" key="3">
    <source>
        <dbReference type="EMBL" id="TMQ67837.1"/>
    </source>
</evidence>
<evidence type="ECO:0000259" key="2">
    <source>
        <dbReference type="Pfam" id="PF17148"/>
    </source>
</evidence>
<reference evidence="3 4" key="1">
    <citation type="journal article" date="2019" name="Nat. Microbiol.">
        <title>Mediterranean grassland soil C-N compound turnover is dependent on rainfall and depth, and is mediated by genomically divergent microorganisms.</title>
        <authorList>
            <person name="Diamond S."/>
            <person name="Andeer P.F."/>
            <person name="Li Z."/>
            <person name="Crits-Christoph A."/>
            <person name="Burstein D."/>
            <person name="Anantharaman K."/>
            <person name="Lane K.R."/>
            <person name="Thomas B.C."/>
            <person name="Pan C."/>
            <person name="Northen T.R."/>
            <person name="Banfield J.F."/>
        </authorList>
    </citation>
    <scope>NUCLEOTIDE SEQUENCE [LARGE SCALE GENOMIC DNA]</scope>
    <source>
        <strain evidence="3">WS_8</strain>
    </source>
</reference>
<comment type="caution">
    <text evidence="3">The sequence shown here is derived from an EMBL/GenBank/DDBJ whole genome shotgun (WGS) entry which is preliminary data.</text>
</comment>
<dbReference type="AlphaFoldDB" id="A0A538TW29"/>
<feature type="non-terminal residue" evidence="3">
    <location>
        <position position="222"/>
    </location>
</feature>
<keyword evidence="1" id="KW-0732">Signal</keyword>
<sequence length="222" mass="23880">MRAMKRLVSIAACALALALLAGTAVAAKKDSDKAGAAKGGGGGASEDKAFDEVVKDMEVIPGLFTIYRKADDNKLLMEIRPEQLEHLFLFAMSFDQSTGERGFYGAMMGGDFPFLFHRVGKTVQWVMKNTAFTASSGTPEARAVARSFPNAILAASKIVSKPHPERKSLLIDVGEMLASRDLPGIAIGLNQVYEPTNFSFDKDKSAITAVKAFPENLLFDVA</sequence>
<protein>
    <submittedName>
        <fullName evidence="3">DUF5117 domain-containing protein</fullName>
    </submittedName>
</protein>
<feature type="signal peptide" evidence="1">
    <location>
        <begin position="1"/>
        <end position="26"/>
    </location>
</feature>
<dbReference type="PANTHER" id="PTHR38478">
    <property type="entry name" value="PEPTIDASE M1A AND M12B"/>
    <property type="match status" value="1"/>
</dbReference>
<evidence type="ECO:0000256" key="1">
    <source>
        <dbReference type="SAM" id="SignalP"/>
    </source>
</evidence>
<feature type="domain" description="DUF5117" evidence="2">
    <location>
        <begin position="115"/>
        <end position="217"/>
    </location>
</feature>
<name>A0A538TW29_UNCEI</name>
<accession>A0A538TW29</accession>
<dbReference type="PANTHER" id="PTHR38478:SF1">
    <property type="entry name" value="ZINC DEPENDENT METALLOPROTEASE DOMAIN LIPOPROTEIN"/>
    <property type="match status" value="1"/>
</dbReference>
<dbReference type="InterPro" id="IPR033413">
    <property type="entry name" value="DUF5117"/>
</dbReference>
<dbReference type="Pfam" id="PF17148">
    <property type="entry name" value="DUF5117"/>
    <property type="match status" value="1"/>
</dbReference>
<proteinExistence type="predicted"/>
<dbReference type="Proteomes" id="UP000316609">
    <property type="component" value="Unassembled WGS sequence"/>
</dbReference>
<dbReference type="EMBL" id="VBOY01000028">
    <property type="protein sequence ID" value="TMQ67837.1"/>
    <property type="molecule type" value="Genomic_DNA"/>
</dbReference>
<feature type="chain" id="PRO_5021948963" evidence="1">
    <location>
        <begin position="27"/>
        <end position="222"/>
    </location>
</feature>
<evidence type="ECO:0000313" key="4">
    <source>
        <dbReference type="Proteomes" id="UP000316609"/>
    </source>
</evidence>
<organism evidence="3 4">
    <name type="scientific">Eiseniibacteriota bacterium</name>
    <dbReference type="NCBI Taxonomy" id="2212470"/>
    <lineage>
        <taxon>Bacteria</taxon>
        <taxon>Candidatus Eiseniibacteriota</taxon>
    </lineage>
</organism>